<dbReference type="EMBL" id="JAUIQD010000001">
    <property type="protein sequence ID" value="KAK3362856.1"/>
    <property type="molecule type" value="Genomic_DNA"/>
</dbReference>
<reference evidence="1" key="2">
    <citation type="submission" date="2023-06" db="EMBL/GenBank/DDBJ databases">
        <authorList>
            <consortium name="Lawrence Berkeley National Laboratory"/>
            <person name="Haridas S."/>
            <person name="Hensen N."/>
            <person name="Bonometti L."/>
            <person name="Westerberg I."/>
            <person name="Brannstrom I.O."/>
            <person name="Guillou S."/>
            <person name="Cros-Aarteil S."/>
            <person name="Calhoun S."/>
            <person name="Kuo A."/>
            <person name="Mondo S."/>
            <person name="Pangilinan J."/>
            <person name="Riley R."/>
            <person name="Labutti K."/>
            <person name="Andreopoulos B."/>
            <person name="Lipzen A."/>
            <person name="Chen C."/>
            <person name="Yanf M."/>
            <person name="Daum C."/>
            <person name="Ng V."/>
            <person name="Clum A."/>
            <person name="Steindorff A."/>
            <person name="Ohm R."/>
            <person name="Martin F."/>
            <person name="Silar P."/>
            <person name="Natvig D."/>
            <person name="Lalanne C."/>
            <person name="Gautier V."/>
            <person name="Ament-Velasquez S.L."/>
            <person name="Kruys A."/>
            <person name="Hutchinson M.I."/>
            <person name="Powell A.J."/>
            <person name="Barry K."/>
            <person name="Miller A.N."/>
            <person name="Grigoriev I.V."/>
            <person name="Debuchy R."/>
            <person name="Gladieux P."/>
            <person name="Thoren M.H."/>
            <person name="Johannesson H."/>
        </authorList>
    </citation>
    <scope>NUCLEOTIDE SEQUENCE</scope>
    <source>
        <strain evidence="1">CBS 955.72</strain>
    </source>
</reference>
<dbReference type="Proteomes" id="UP001275084">
    <property type="component" value="Unassembled WGS sequence"/>
</dbReference>
<keyword evidence="2" id="KW-1185">Reference proteome</keyword>
<gene>
    <name evidence="1" type="ORF">B0T25DRAFT_20258</name>
</gene>
<accession>A0AAJ0HUB1</accession>
<evidence type="ECO:0000313" key="2">
    <source>
        <dbReference type="Proteomes" id="UP001275084"/>
    </source>
</evidence>
<organism evidence="1 2">
    <name type="scientific">Lasiosphaeria hispida</name>
    <dbReference type="NCBI Taxonomy" id="260671"/>
    <lineage>
        <taxon>Eukaryota</taxon>
        <taxon>Fungi</taxon>
        <taxon>Dikarya</taxon>
        <taxon>Ascomycota</taxon>
        <taxon>Pezizomycotina</taxon>
        <taxon>Sordariomycetes</taxon>
        <taxon>Sordariomycetidae</taxon>
        <taxon>Sordariales</taxon>
        <taxon>Lasiosphaeriaceae</taxon>
        <taxon>Lasiosphaeria</taxon>
    </lineage>
</organism>
<protein>
    <submittedName>
        <fullName evidence="1">Uncharacterized protein</fullName>
    </submittedName>
</protein>
<sequence length="184" mass="20883">MLGKIMVPQDFSSNKVIQVVTVGKEIRAVAHARSQNGRSWPTLVIEAGDSSSLEELRRGMRWWFSTSNHEVKIVLLAKLDRAGRRIILVKWVETTPPPRPGPTTRAASIRTPNCVQEITIDWTKNTPIEIPTSYVVTRGDLRLEFSLIFLRPPENPREHDILITAPRLQVWASTVWETVVELQA</sequence>
<proteinExistence type="predicted"/>
<dbReference type="AlphaFoldDB" id="A0AAJ0HUB1"/>
<name>A0AAJ0HUB1_9PEZI</name>
<evidence type="ECO:0000313" key="1">
    <source>
        <dbReference type="EMBL" id="KAK3362856.1"/>
    </source>
</evidence>
<comment type="caution">
    <text evidence="1">The sequence shown here is derived from an EMBL/GenBank/DDBJ whole genome shotgun (WGS) entry which is preliminary data.</text>
</comment>
<reference evidence="1" key="1">
    <citation type="journal article" date="2023" name="Mol. Phylogenet. Evol.">
        <title>Genome-scale phylogeny and comparative genomics of the fungal order Sordariales.</title>
        <authorList>
            <person name="Hensen N."/>
            <person name="Bonometti L."/>
            <person name="Westerberg I."/>
            <person name="Brannstrom I.O."/>
            <person name="Guillou S."/>
            <person name="Cros-Aarteil S."/>
            <person name="Calhoun S."/>
            <person name="Haridas S."/>
            <person name="Kuo A."/>
            <person name="Mondo S."/>
            <person name="Pangilinan J."/>
            <person name="Riley R."/>
            <person name="LaButti K."/>
            <person name="Andreopoulos B."/>
            <person name="Lipzen A."/>
            <person name="Chen C."/>
            <person name="Yan M."/>
            <person name="Daum C."/>
            <person name="Ng V."/>
            <person name="Clum A."/>
            <person name="Steindorff A."/>
            <person name="Ohm R.A."/>
            <person name="Martin F."/>
            <person name="Silar P."/>
            <person name="Natvig D.O."/>
            <person name="Lalanne C."/>
            <person name="Gautier V."/>
            <person name="Ament-Velasquez S.L."/>
            <person name="Kruys A."/>
            <person name="Hutchinson M.I."/>
            <person name="Powell A.J."/>
            <person name="Barry K."/>
            <person name="Miller A.N."/>
            <person name="Grigoriev I.V."/>
            <person name="Debuchy R."/>
            <person name="Gladieux P."/>
            <person name="Hiltunen Thoren M."/>
            <person name="Johannesson H."/>
        </authorList>
    </citation>
    <scope>NUCLEOTIDE SEQUENCE</scope>
    <source>
        <strain evidence="1">CBS 955.72</strain>
    </source>
</reference>